<name>A0ABZ1QSW4_9ACTN</name>
<gene>
    <name evidence="1" type="ORF">OHT53_06750</name>
</gene>
<organism evidence="1 2">
    <name type="scientific">Streptomyces bobili</name>
    <dbReference type="NCBI Taxonomy" id="67280"/>
    <lineage>
        <taxon>Bacteria</taxon>
        <taxon>Bacillati</taxon>
        <taxon>Actinomycetota</taxon>
        <taxon>Actinomycetes</taxon>
        <taxon>Kitasatosporales</taxon>
        <taxon>Streptomycetaceae</taxon>
        <taxon>Streptomyces</taxon>
    </lineage>
</organism>
<protein>
    <recommendedName>
        <fullName evidence="3">Transcriptional regulator</fullName>
    </recommendedName>
</protein>
<dbReference type="Proteomes" id="UP001432071">
    <property type="component" value="Chromosome"/>
</dbReference>
<sequence>MFEDLLRDDPQVLLLAGLPRRSERDRARVVEALLALLRVRS</sequence>
<dbReference type="EMBL" id="CP108038">
    <property type="protein sequence ID" value="WUN85786.1"/>
    <property type="molecule type" value="Genomic_DNA"/>
</dbReference>
<reference evidence="1" key="1">
    <citation type="submission" date="2022-10" db="EMBL/GenBank/DDBJ databases">
        <title>The complete genomes of actinobacterial strains from the NBC collection.</title>
        <authorList>
            <person name="Joergensen T.S."/>
            <person name="Alvarez Arevalo M."/>
            <person name="Sterndorff E.B."/>
            <person name="Faurdal D."/>
            <person name="Vuksanovic O."/>
            <person name="Mourched A.-S."/>
            <person name="Charusanti P."/>
            <person name="Shaw S."/>
            <person name="Blin K."/>
            <person name="Weber T."/>
        </authorList>
    </citation>
    <scope>NUCLEOTIDE SEQUENCE</scope>
    <source>
        <strain evidence="1">NBC_00302</strain>
    </source>
</reference>
<accession>A0ABZ1QSW4</accession>
<evidence type="ECO:0000313" key="2">
    <source>
        <dbReference type="Proteomes" id="UP001432071"/>
    </source>
</evidence>
<evidence type="ECO:0008006" key="3">
    <source>
        <dbReference type="Google" id="ProtNLM"/>
    </source>
</evidence>
<dbReference type="RefSeq" id="WP_328734416.1">
    <property type="nucleotide sequence ID" value="NZ_CP108038.1"/>
</dbReference>
<evidence type="ECO:0000313" key="1">
    <source>
        <dbReference type="EMBL" id="WUN85786.1"/>
    </source>
</evidence>
<proteinExistence type="predicted"/>
<dbReference type="GeneID" id="93760649"/>
<keyword evidence="2" id="KW-1185">Reference proteome</keyword>